<dbReference type="PANTHER" id="PTHR30290">
    <property type="entry name" value="PERIPLASMIC BINDING COMPONENT OF ABC TRANSPORTER"/>
    <property type="match status" value="1"/>
</dbReference>
<dbReference type="GO" id="GO:0015833">
    <property type="term" value="P:peptide transport"/>
    <property type="evidence" value="ECO:0007669"/>
    <property type="project" value="TreeGrafter"/>
</dbReference>
<evidence type="ECO:0000259" key="4">
    <source>
        <dbReference type="Pfam" id="PF00496"/>
    </source>
</evidence>
<gene>
    <name evidence="5" type="ORF">AVDCRST_MAG80-2263</name>
</gene>
<sequence length="374" mass="41132">MIDAPGPWGSGPFTLVEGYSSLENEIAVIDAQPLACVWLDTGQPRTDRLVLEANTDHWNRERGPRLERVVFRNDVAHDKALDLVCDAEGEVDIVTEVDPSDAERVQNSEYAQLHAVDAMRIVTGVINRFADDVPLDDARVRRALNTAMDRDRLVREGFAGYAHPLSGLTPSYAGGFSGREPYAHDPEGARQAFEESGWPEGRALRLAATADVEPVANMLAEDYRNSLGIEVEVTVIPDEELLAAQHALVEKVLALPFDVLVHPWIDLNSDAPPAFIHGAYFASDGPFRAGPPIPEFEDLMGRFAAEVDPNRQAELATEIDRFVYDEALSVFLVAPQALYAVNRHVSFVGHAATFELAETEVGEEHWSRRNGKGG</sequence>
<dbReference type="SUPFAM" id="SSF53850">
    <property type="entry name" value="Periplasmic binding protein-like II"/>
    <property type="match status" value="1"/>
</dbReference>
<keyword evidence="2" id="KW-0813">Transport</keyword>
<name>A0A6J4QR11_9ACTN</name>
<evidence type="ECO:0000256" key="1">
    <source>
        <dbReference type="ARBA" id="ARBA00005695"/>
    </source>
</evidence>
<dbReference type="Gene3D" id="3.40.190.10">
    <property type="entry name" value="Periplasmic binding protein-like II"/>
    <property type="match status" value="1"/>
</dbReference>
<dbReference type="Pfam" id="PF00496">
    <property type="entry name" value="SBP_bac_5"/>
    <property type="match status" value="1"/>
</dbReference>
<accession>A0A6J4QR11</accession>
<dbReference type="CDD" id="cd00995">
    <property type="entry name" value="PBP2_NikA_DppA_OppA_like"/>
    <property type="match status" value="1"/>
</dbReference>
<proteinExistence type="inferred from homology"/>
<comment type="similarity">
    <text evidence="1">Belongs to the bacterial solute-binding protein 5 family.</text>
</comment>
<evidence type="ECO:0000256" key="2">
    <source>
        <dbReference type="ARBA" id="ARBA00022448"/>
    </source>
</evidence>
<organism evidence="5">
    <name type="scientific">uncultured Rubrobacteraceae bacterium</name>
    <dbReference type="NCBI Taxonomy" id="349277"/>
    <lineage>
        <taxon>Bacteria</taxon>
        <taxon>Bacillati</taxon>
        <taxon>Actinomycetota</taxon>
        <taxon>Rubrobacteria</taxon>
        <taxon>Rubrobacterales</taxon>
        <taxon>Rubrobacteraceae</taxon>
        <taxon>environmental samples</taxon>
    </lineage>
</organism>
<dbReference type="InterPro" id="IPR000914">
    <property type="entry name" value="SBP_5_dom"/>
</dbReference>
<dbReference type="EMBL" id="CADCVC010000200">
    <property type="protein sequence ID" value="CAA9450960.1"/>
    <property type="molecule type" value="Genomic_DNA"/>
</dbReference>
<dbReference type="PANTHER" id="PTHR30290:SF9">
    <property type="entry name" value="OLIGOPEPTIDE-BINDING PROTEIN APPA"/>
    <property type="match status" value="1"/>
</dbReference>
<keyword evidence="3" id="KW-0732">Signal</keyword>
<dbReference type="AlphaFoldDB" id="A0A6J4QR11"/>
<dbReference type="GO" id="GO:1904680">
    <property type="term" value="F:peptide transmembrane transporter activity"/>
    <property type="evidence" value="ECO:0007669"/>
    <property type="project" value="TreeGrafter"/>
</dbReference>
<protein>
    <submittedName>
        <fullName evidence="5">ABC transporter, substrate-binding protein (Cluster 5, nickel/peptides/opines)</fullName>
    </submittedName>
</protein>
<evidence type="ECO:0000313" key="5">
    <source>
        <dbReference type="EMBL" id="CAA9450960.1"/>
    </source>
</evidence>
<feature type="domain" description="Solute-binding protein family 5" evidence="4">
    <location>
        <begin position="46"/>
        <end position="275"/>
    </location>
</feature>
<dbReference type="Gene3D" id="3.10.105.10">
    <property type="entry name" value="Dipeptide-binding Protein, Domain 3"/>
    <property type="match status" value="1"/>
</dbReference>
<evidence type="ECO:0000256" key="3">
    <source>
        <dbReference type="ARBA" id="ARBA00022729"/>
    </source>
</evidence>
<dbReference type="InterPro" id="IPR039424">
    <property type="entry name" value="SBP_5"/>
</dbReference>
<reference evidence="5" key="1">
    <citation type="submission" date="2020-02" db="EMBL/GenBank/DDBJ databases">
        <authorList>
            <person name="Meier V. D."/>
        </authorList>
    </citation>
    <scope>NUCLEOTIDE SEQUENCE</scope>
    <source>
        <strain evidence="5">AVDCRST_MAG80</strain>
    </source>
</reference>